<dbReference type="RefSeq" id="XP_016586359.1">
    <property type="nucleotide sequence ID" value="XM_016727134.1"/>
</dbReference>
<accession>A0A0F2M1U0</accession>
<feature type="compositionally biased region" description="Basic and acidic residues" evidence="1">
    <location>
        <begin position="96"/>
        <end position="106"/>
    </location>
</feature>
<dbReference type="OrthoDB" id="10526002at2759"/>
<feature type="compositionally biased region" description="Low complexity" evidence="1">
    <location>
        <begin position="77"/>
        <end position="95"/>
    </location>
</feature>
<feature type="compositionally biased region" description="Low complexity" evidence="1">
    <location>
        <begin position="175"/>
        <end position="187"/>
    </location>
</feature>
<evidence type="ECO:0000313" key="2">
    <source>
        <dbReference type="EMBL" id="KJR83683.1"/>
    </source>
</evidence>
<dbReference type="Proteomes" id="UP000033710">
    <property type="component" value="Unassembled WGS sequence"/>
</dbReference>
<name>A0A0F2M1U0_SPOSC</name>
<sequence>MGLKSRKRHISHISTLVPKAANVPTARSESDPKPFNSDTSSDMPWTMKSPKQDNKHMCHAVKDRQAARVRPNRTTAKRSLAFANARAASKAAKSFDATREAKELRPNESATETNKKKTKKTKKRKRLEKADGAAATDTATTTIADDANDNTTNSLTKNSSSDTVEVPLSTRGSTAADDASVSASANDTENELDKRLRLAAHNASRLERQAYLKEQQKLKGKDEEKDQQALFLKRQKEHELMAFTPKTPLCLPPRSSPYSPGPRCRLPYPTKKYRGTPVTKNTNGTMEKAGATHPAGGPVVENPYGTGGWGPGYSSDVEDGGDDVGHADN</sequence>
<feature type="region of interest" description="Disordered" evidence="1">
    <location>
        <begin position="246"/>
        <end position="329"/>
    </location>
</feature>
<proteinExistence type="predicted"/>
<dbReference type="GeneID" id="27662411"/>
<comment type="caution">
    <text evidence="2">The sequence shown here is derived from an EMBL/GenBank/DDBJ whole genome shotgun (WGS) entry which is preliminary data.</text>
</comment>
<feature type="compositionally biased region" description="Low complexity" evidence="1">
    <location>
        <begin position="256"/>
        <end position="265"/>
    </location>
</feature>
<dbReference type="VEuPathDB" id="FungiDB:SPSK_00154"/>
<reference evidence="2 3" key="1">
    <citation type="journal article" date="2014" name="BMC Genomics">
        <title>Comparative genomics of the major fungal agents of human and animal Sporotrichosis: Sporothrix schenckii and Sporothrix brasiliensis.</title>
        <authorList>
            <person name="Teixeira M.M."/>
            <person name="de Almeida L.G."/>
            <person name="Kubitschek-Barreira P."/>
            <person name="Alves F.L."/>
            <person name="Kioshima E.S."/>
            <person name="Abadio A.K."/>
            <person name="Fernandes L."/>
            <person name="Derengowski L.S."/>
            <person name="Ferreira K.S."/>
            <person name="Souza R.C."/>
            <person name="Ruiz J.C."/>
            <person name="de Andrade N.C."/>
            <person name="Paes H.C."/>
            <person name="Nicola A.M."/>
            <person name="Albuquerque P."/>
            <person name="Gerber A.L."/>
            <person name="Martins V.P."/>
            <person name="Peconick L.D."/>
            <person name="Neto A.V."/>
            <person name="Chaucanez C.B."/>
            <person name="Silva P.A."/>
            <person name="Cunha O.L."/>
            <person name="de Oliveira F.F."/>
            <person name="dos Santos T.C."/>
            <person name="Barros A.L."/>
            <person name="Soares M.A."/>
            <person name="de Oliveira L.M."/>
            <person name="Marini M.M."/>
            <person name="Villalobos-Duno H."/>
            <person name="Cunha M.M."/>
            <person name="de Hoog S."/>
            <person name="da Silveira J.F."/>
            <person name="Henrissat B."/>
            <person name="Nino-Vega G.A."/>
            <person name="Cisalpino P.S."/>
            <person name="Mora-Montes H.M."/>
            <person name="Almeida S.R."/>
            <person name="Stajich J.E."/>
            <person name="Lopes-Bezerra L.M."/>
            <person name="Vasconcelos A.T."/>
            <person name="Felipe M.S."/>
        </authorList>
    </citation>
    <scope>NUCLEOTIDE SEQUENCE [LARGE SCALE GENOMIC DNA]</scope>
    <source>
        <strain evidence="2 3">1099-18</strain>
    </source>
</reference>
<reference evidence="2 3" key="2">
    <citation type="journal article" date="2015" name="Eukaryot. Cell">
        <title>Asexual propagation of a virulent clone complex in a human and feline outbreak of sporotrichosis.</title>
        <authorList>
            <person name="Teixeira Mde M."/>
            <person name="Rodrigues A.M."/>
            <person name="Tsui C.K."/>
            <person name="de Almeida L.G."/>
            <person name="Van Diepeningen A.D."/>
            <person name="van den Ende B.G."/>
            <person name="Fernandes G.F."/>
            <person name="Kano R."/>
            <person name="Hamelin R.C."/>
            <person name="Lopes-Bezerra L.M."/>
            <person name="Vasconcelos A.T."/>
            <person name="de Hoog S."/>
            <person name="de Camargo Z.P."/>
            <person name="Felipe M.S."/>
        </authorList>
    </citation>
    <scope>NUCLEOTIDE SEQUENCE [LARGE SCALE GENOMIC DNA]</scope>
    <source>
        <strain evidence="2 3">1099-18</strain>
    </source>
</reference>
<feature type="compositionally biased region" description="Basic and acidic residues" evidence="1">
    <location>
        <begin position="50"/>
        <end position="66"/>
    </location>
</feature>
<gene>
    <name evidence="2" type="ORF">SPSK_00154</name>
</gene>
<evidence type="ECO:0000313" key="3">
    <source>
        <dbReference type="Proteomes" id="UP000033710"/>
    </source>
</evidence>
<dbReference type="AlphaFoldDB" id="A0A0F2M1U0"/>
<dbReference type="KEGG" id="ssck:SPSK_00154"/>
<feature type="compositionally biased region" description="Basic residues" evidence="1">
    <location>
        <begin position="116"/>
        <end position="127"/>
    </location>
</feature>
<feature type="region of interest" description="Disordered" evidence="1">
    <location>
        <begin position="1"/>
        <end position="190"/>
    </location>
</feature>
<feature type="compositionally biased region" description="Low complexity" evidence="1">
    <location>
        <begin position="132"/>
        <end position="163"/>
    </location>
</feature>
<evidence type="ECO:0000256" key="1">
    <source>
        <dbReference type="SAM" id="MobiDB-lite"/>
    </source>
</evidence>
<dbReference type="EMBL" id="AXCR01000009">
    <property type="protein sequence ID" value="KJR83683.1"/>
    <property type="molecule type" value="Genomic_DNA"/>
</dbReference>
<organism evidence="2 3">
    <name type="scientific">Sporothrix schenckii 1099-18</name>
    <dbReference type="NCBI Taxonomy" id="1397361"/>
    <lineage>
        <taxon>Eukaryota</taxon>
        <taxon>Fungi</taxon>
        <taxon>Dikarya</taxon>
        <taxon>Ascomycota</taxon>
        <taxon>Pezizomycotina</taxon>
        <taxon>Sordariomycetes</taxon>
        <taxon>Sordariomycetidae</taxon>
        <taxon>Ophiostomatales</taxon>
        <taxon>Ophiostomataceae</taxon>
        <taxon>Sporothrix</taxon>
    </lineage>
</organism>
<feature type="compositionally biased region" description="Basic residues" evidence="1">
    <location>
        <begin position="1"/>
        <end position="11"/>
    </location>
</feature>
<protein>
    <submittedName>
        <fullName evidence="2">Uncharacterized protein</fullName>
    </submittedName>
</protein>